<feature type="transmembrane region" description="Helical" evidence="1">
    <location>
        <begin position="196"/>
        <end position="216"/>
    </location>
</feature>
<protein>
    <submittedName>
        <fullName evidence="2">EpsG family protein</fullName>
    </submittedName>
</protein>
<dbReference type="Pfam" id="PF14897">
    <property type="entry name" value="EpsG"/>
    <property type="match status" value="1"/>
</dbReference>
<feature type="transmembrane region" description="Helical" evidence="1">
    <location>
        <begin position="55"/>
        <end position="77"/>
    </location>
</feature>
<keyword evidence="1" id="KW-0812">Transmembrane</keyword>
<feature type="transmembrane region" description="Helical" evidence="1">
    <location>
        <begin position="97"/>
        <end position="117"/>
    </location>
</feature>
<dbReference type="EMBL" id="FNWV01000002">
    <property type="protein sequence ID" value="SEH46532.1"/>
    <property type="molecule type" value="Genomic_DNA"/>
</dbReference>
<feature type="transmembrane region" description="Helical" evidence="1">
    <location>
        <begin position="154"/>
        <end position="175"/>
    </location>
</feature>
<accession>A0A1H6ICJ4</accession>
<name>A0A1H6ICJ4_RUMFL</name>
<reference evidence="2 3" key="1">
    <citation type="submission" date="2016-10" db="EMBL/GenBank/DDBJ databases">
        <authorList>
            <person name="de Groot N.N."/>
        </authorList>
    </citation>
    <scope>NUCLEOTIDE SEQUENCE [LARGE SCALE GENOMIC DNA]</scope>
    <source>
        <strain evidence="2 3">YAD2003</strain>
    </source>
</reference>
<organism evidence="2 3">
    <name type="scientific">Ruminococcus flavefaciens</name>
    <dbReference type="NCBI Taxonomy" id="1265"/>
    <lineage>
        <taxon>Bacteria</taxon>
        <taxon>Bacillati</taxon>
        <taxon>Bacillota</taxon>
        <taxon>Clostridia</taxon>
        <taxon>Eubacteriales</taxon>
        <taxon>Oscillospiraceae</taxon>
        <taxon>Ruminococcus</taxon>
    </lineage>
</organism>
<dbReference type="AlphaFoldDB" id="A0A1H6ICJ4"/>
<proteinExistence type="predicted"/>
<dbReference type="InterPro" id="IPR049458">
    <property type="entry name" value="EpsG-like"/>
</dbReference>
<keyword evidence="1" id="KW-1133">Transmembrane helix</keyword>
<keyword evidence="1" id="KW-0472">Membrane</keyword>
<feature type="transmembrane region" description="Helical" evidence="1">
    <location>
        <begin position="129"/>
        <end position="148"/>
    </location>
</feature>
<dbReference type="Proteomes" id="UP000183190">
    <property type="component" value="Unassembled WGS sequence"/>
</dbReference>
<feature type="transmembrane region" description="Helical" evidence="1">
    <location>
        <begin position="6"/>
        <end position="28"/>
    </location>
</feature>
<evidence type="ECO:0000313" key="3">
    <source>
        <dbReference type="Proteomes" id="UP000183190"/>
    </source>
</evidence>
<evidence type="ECO:0000313" key="2">
    <source>
        <dbReference type="EMBL" id="SEH46532.1"/>
    </source>
</evidence>
<evidence type="ECO:0000256" key="1">
    <source>
        <dbReference type="SAM" id="Phobius"/>
    </source>
</evidence>
<gene>
    <name evidence="2" type="ORF">SAMN02910265_00819</name>
</gene>
<sequence>MALVILFASFFHETAYIAALIYPISLFVEGRSSHSVIDNNRGAMKYSKENSKNRALIIVAFLSLVVSLSLEKIFFSLSNISGLNLSRYNHYFEDQDVSGGKIIRLFLFTSCFAYFLVKRKNNKDNKMDMLNTLFAYSEISLFFTLGLFSGASSYIVRMAYYFDFFALIYIPLIIYKICDGEGEYEKFSNKKIQNKIIEYSIIVFVVILYWLITYVIRNGAHTYPYAFMKE</sequence>